<keyword evidence="1" id="KW-0472">Membrane</keyword>
<keyword evidence="3" id="KW-1185">Reference proteome</keyword>
<keyword evidence="1" id="KW-1133">Transmembrane helix</keyword>
<gene>
    <name evidence="2" type="ORF">FA13DRAFT_1716663</name>
</gene>
<organism evidence="2 3">
    <name type="scientific">Coprinellus micaceus</name>
    <name type="common">Glistening ink-cap mushroom</name>
    <name type="synonym">Coprinus micaceus</name>
    <dbReference type="NCBI Taxonomy" id="71717"/>
    <lineage>
        <taxon>Eukaryota</taxon>
        <taxon>Fungi</taxon>
        <taxon>Dikarya</taxon>
        <taxon>Basidiomycota</taxon>
        <taxon>Agaricomycotina</taxon>
        <taxon>Agaricomycetes</taxon>
        <taxon>Agaricomycetidae</taxon>
        <taxon>Agaricales</taxon>
        <taxon>Agaricineae</taxon>
        <taxon>Psathyrellaceae</taxon>
        <taxon>Coprinellus</taxon>
    </lineage>
</organism>
<feature type="transmembrane region" description="Helical" evidence="1">
    <location>
        <begin position="584"/>
        <end position="605"/>
    </location>
</feature>
<dbReference type="AlphaFoldDB" id="A0A4Y7SJ68"/>
<reference evidence="2 3" key="1">
    <citation type="journal article" date="2019" name="Nat. Ecol. Evol.">
        <title>Megaphylogeny resolves global patterns of mushroom evolution.</title>
        <authorList>
            <person name="Varga T."/>
            <person name="Krizsan K."/>
            <person name="Foldi C."/>
            <person name="Dima B."/>
            <person name="Sanchez-Garcia M."/>
            <person name="Sanchez-Ramirez S."/>
            <person name="Szollosi G.J."/>
            <person name="Szarkandi J.G."/>
            <person name="Papp V."/>
            <person name="Albert L."/>
            <person name="Andreopoulos W."/>
            <person name="Angelini C."/>
            <person name="Antonin V."/>
            <person name="Barry K.W."/>
            <person name="Bougher N.L."/>
            <person name="Buchanan P."/>
            <person name="Buyck B."/>
            <person name="Bense V."/>
            <person name="Catcheside P."/>
            <person name="Chovatia M."/>
            <person name="Cooper J."/>
            <person name="Damon W."/>
            <person name="Desjardin D."/>
            <person name="Finy P."/>
            <person name="Geml J."/>
            <person name="Haridas S."/>
            <person name="Hughes K."/>
            <person name="Justo A."/>
            <person name="Karasinski D."/>
            <person name="Kautmanova I."/>
            <person name="Kiss B."/>
            <person name="Kocsube S."/>
            <person name="Kotiranta H."/>
            <person name="LaButti K.M."/>
            <person name="Lechner B.E."/>
            <person name="Liimatainen K."/>
            <person name="Lipzen A."/>
            <person name="Lukacs Z."/>
            <person name="Mihaltcheva S."/>
            <person name="Morgado L.N."/>
            <person name="Niskanen T."/>
            <person name="Noordeloos M.E."/>
            <person name="Ohm R.A."/>
            <person name="Ortiz-Santana B."/>
            <person name="Ovrebo C."/>
            <person name="Racz N."/>
            <person name="Riley R."/>
            <person name="Savchenko A."/>
            <person name="Shiryaev A."/>
            <person name="Soop K."/>
            <person name="Spirin V."/>
            <person name="Szebenyi C."/>
            <person name="Tomsovsky M."/>
            <person name="Tulloss R.E."/>
            <person name="Uehling J."/>
            <person name="Grigoriev I.V."/>
            <person name="Vagvolgyi C."/>
            <person name="Papp T."/>
            <person name="Martin F.M."/>
            <person name="Miettinen O."/>
            <person name="Hibbett D.S."/>
            <person name="Nagy L.G."/>
        </authorList>
    </citation>
    <scope>NUCLEOTIDE SEQUENCE [LARGE SCALE GENOMIC DNA]</scope>
    <source>
        <strain evidence="2 3">FP101781</strain>
    </source>
</reference>
<feature type="transmembrane region" description="Helical" evidence="1">
    <location>
        <begin position="635"/>
        <end position="652"/>
    </location>
</feature>
<name>A0A4Y7SJ68_COPMI</name>
<protein>
    <submittedName>
        <fullName evidence="2">Uncharacterized protein</fullName>
    </submittedName>
</protein>
<keyword evidence="1" id="KW-0812">Transmembrane</keyword>
<evidence type="ECO:0000313" key="2">
    <source>
        <dbReference type="EMBL" id="TEB21644.1"/>
    </source>
</evidence>
<dbReference type="EMBL" id="QPFP01000105">
    <property type="protein sequence ID" value="TEB21644.1"/>
    <property type="molecule type" value="Genomic_DNA"/>
</dbReference>
<accession>A0A4Y7SJ68</accession>
<proteinExistence type="predicted"/>
<evidence type="ECO:0000256" key="1">
    <source>
        <dbReference type="SAM" id="Phobius"/>
    </source>
</evidence>
<sequence>MLKVYVALSKRGRVFNDFDRCTLITLNTTQERTGPRPRDIVVVVPSMKAIPQVQGPTSPVHPVSSRFSQAVLFGDRSETPNPSGKSQIARHFNVIRVRHTPDAVEGLSYSICPPATECVAASRSVVRLGGTAGASKYRMEDLSQSPLPNSISRWTNLDKASRYESEIHDNIVPLTCEEIEGIAESLPAQDHFRAPRNGNKLHKRGSIFYVFAFSPLRAFECVVGAGSNPRSLPSTRRRYRTGAATLHERARKHKEGRRVTWSKRRLGFNTPVSCGATHREWIDDVPAEPWPVNTPRSRMQMADLPWGSGFFFFLGHGAATSSRSSYLLHWRCSQVFAARSTTPLCLTSAKTEATFLFTSLSKGMPPTDADIEKLQKESDRNAKHARKVFQKMGNRFYKDPDLERPAEATSYSHSIENKETEVETSVEVVPAMPAKVRNDAVSQSTSELEVELIRNLIKRHKHITILLVDDEVTDSFRRAVGKEPRLKIKPVDTHAAEGFLVIYAEDTGHFAELSSVIDVSVRDVARRFTLSPDTILRPANTLRGIENVGVPQKDSDAEVQFDRNKLAVGDTGVPDSQGQGRVRIAGVVIPIATLACAAGAAVAWLTLAYDLVEWTLTIIFYAVRALDFVRRATAFVIRLTCLTAWAVLSLVVDPLLDLRDQFAEVAARQ</sequence>
<comment type="caution">
    <text evidence="2">The sequence shown here is derived from an EMBL/GenBank/DDBJ whole genome shotgun (WGS) entry which is preliminary data.</text>
</comment>
<evidence type="ECO:0000313" key="3">
    <source>
        <dbReference type="Proteomes" id="UP000298030"/>
    </source>
</evidence>
<dbReference type="Proteomes" id="UP000298030">
    <property type="component" value="Unassembled WGS sequence"/>
</dbReference>